<evidence type="ECO:0000313" key="2">
    <source>
        <dbReference type="EMBL" id="NBI30578.1"/>
    </source>
</evidence>
<accession>A0A6N9Q6V4</accession>
<evidence type="ECO:0000259" key="1">
    <source>
        <dbReference type="PROSITE" id="PS51272"/>
    </source>
</evidence>
<evidence type="ECO:0000313" key="3">
    <source>
        <dbReference type="Proteomes" id="UP000448943"/>
    </source>
</evidence>
<sequence>MKSFKRSLSIVIIFAMFISLLPPLGSTSYAAVNLEIQGFPTSDERPSNPYSTIQELIELRVGYTQIDDSDLSDLYYVIEEVNTGVFKEVKNNQPEKDGAGFVKFSDIQLYEGLNKIIVKLDSGTNPQSLPAWINYTEITTVNELTIDERQFINGMIVPLENPASNDKTIFIEGIAPNATSLFGYTTLDPLGVYASFFRSGTGQFSFSAGEDENEDLHLRPGDNELKILASSADTTYNTKRTFVYNNGDNFVYNTEVSEATNLNEPTESMLFKQPTFSASDSADTYTIDFITDVKINRNESNPTHDKLKIEIDGIDETYEVTFNIDESTPAYSYTMDAGITNVPIPAEDIEIEDEYYLIKNIEIEGISINHAENEQTLTATFLPSQTGYSQSTHDFVFYFINETQPFVKEVYETISSTKLFSGIEITVLTESLLLDVVTEKDADGVKVYSVDSFGQEILLTSSSTVSQNTDNDPETIIYTVNLDKDDLPEGRSNIKFVPYQEDGLGVQTDFEVGSKEFEINYNPSPYVYLTNISKAQDFTSLDEPSGIDLDGDPITGPIFQIKPVNIPESQWGDIRIVFNDHVDKIREIDEHHVSGKFEEFRFYFGSEDKTDDDADIDDNLREDWQLQNGLNELLIEVYPEGTLSETDPDVDPGTDPGLTEPITTFKYEMFYYTSELPEVLLLEVDEDFLDDYNYVQESNYRYYTQETKFQFKSSVASANEVEFRFSGINEEGEYEQHRELYLWDDNNFERMSESAYEAKYGTEQELGYKYVDLIDEDGVSEDSIPLGSSSGWATFSSEILDLEGTGTFAVEVIARNDNGLINTRTIEIGRDPATFVVHYPTIDPVTKTGFVNGNYTRIYVEAENADKIIYDKKKEVTKTEVIELDGEDYDLFVFEINDLKNGDNKIKFTVVRGTQEDEAEIMLINADTPVPGAEHKESISKRKIDAFDKSIELSFPKGTILLQNEARGVQALSPTRDIVLAIADPDDGRVNKVLHPFFGEDSKFNNVDDNFVRIFEDPAERFRTISNLYWIDGGIVSSIEDQQEILYGSGIYPYEDGQEFYDRDASEIDEQYVPSNPGELTLKYDPNVVQSAWRYVTVFHYGYNVDYLDNESYEWVNIGGVVDQKKNTITVPFTEFGYYVVMYMNESFDDVIGHPWAKNYLDTLYSKGIMNNRASSNQLFEPDEPISRGEFTSLIVKAFDLPLNYEGDRTFADVKRRTSSSDGLYEYKYIETAARAGIVRGKIDDQFLPDLNLTREDAATIIARAANLRLDSNESKINSSLSKVFIDAEDINNYARASVLGVYKEEIIQGKQVISDSNAKETFYFDPQANMTRAEAAAIVMRILLNEKKVPNL</sequence>
<feature type="domain" description="SLH" evidence="1">
    <location>
        <begin position="1213"/>
        <end position="1276"/>
    </location>
</feature>
<organism evidence="2 3">
    <name type="scientific">Chengkuizengella marina</name>
    <dbReference type="NCBI Taxonomy" id="2507566"/>
    <lineage>
        <taxon>Bacteria</taxon>
        <taxon>Bacillati</taxon>
        <taxon>Bacillota</taxon>
        <taxon>Bacilli</taxon>
        <taxon>Bacillales</taxon>
        <taxon>Paenibacillaceae</taxon>
        <taxon>Chengkuizengella</taxon>
    </lineage>
</organism>
<feature type="domain" description="SLH" evidence="1">
    <location>
        <begin position="1282"/>
        <end position="1353"/>
    </location>
</feature>
<dbReference type="Proteomes" id="UP000448943">
    <property type="component" value="Unassembled WGS sequence"/>
</dbReference>
<protein>
    <submittedName>
        <fullName evidence="2">S-layer homology domain-containing protein</fullName>
    </submittedName>
</protein>
<keyword evidence="3" id="KW-1185">Reference proteome</keyword>
<name>A0A6N9Q6V4_9BACL</name>
<comment type="caution">
    <text evidence="2">The sequence shown here is derived from an EMBL/GenBank/DDBJ whole genome shotgun (WGS) entry which is preliminary data.</text>
</comment>
<gene>
    <name evidence="2" type="ORF">ERL59_16635</name>
</gene>
<dbReference type="EMBL" id="SIJB01000033">
    <property type="protein sequence ID" value="NBI30578.1"/>
    <property type="molecule type" value="Genomic_DNA"/>
</dbReference>
<dbReference type="RefSeq" id="WP_160647392.1">
    <property type="nucleotide sequence ID" value="NZ_SIJB01000033.1"/>
</dbReference>
<feature type="domain" description="SLH" evidence="1">
    <location>
        <begin position="1144"/>
        <end position="1209"/>
    </location>
</feature>
<dbReference type="InterPro" id="IPR001119">
    <property type="entry name" value="SLH_dom"/>
</dbReference>
<dbReference type="PROSITE" id="PS51272">
    <property type="entry name" value="SLH"/>
    <property type="match status" value="3"/>
</dbReference>
<dbReference type="Pfam" id="PF00395">
    <property type="entry name" value="SLH"/>
    <property type="match status" value="2"/>
</dbReference>
<proteinExistence type="predicted"/>
<reference evidence="2 3" key="1">
    <citation type="submission" date="2019-01" db="EMBL/GenBank/DDBJ databases">
        <title>Chengkuizengella sp. nov., isolated from deep-sea sediment of East Pacific Ocean.</title>
        <authorList>
            <person name="Yang J."/>
            <person name="Lai Q."/>
            <person name="Shao Z."/>
        </authorList>
    </citation>
    <scope>NUCLEOTIDE SEQUENCE [LARGE SCALE GENOMIC DNA]</scope>
    <source>
        <strain evidence="2 3">YPA3-1-1</strain>
    </source>
</reference>
<dbReference type="OrthoDB" id="1805600at2"/>